<name>A0A4Q7VRD9_9BURK</name>
<dbReference type="Pfam" id="PF03401">
    <property type="entry name" value="TctC"/>
    <property type="match status" value="1"/>
</dbReference>
<dbReference type="Gene3D" id="3.40.190.150">
    <property type="entry name" value="Bordetella uptake gene, domain 1"/>
    <property type="match status" value="1"/>
</dbReference>
<feature type="chain" id="PRO_5020256209" evidence="2">
    <location>
        <begin position="24"/>
        <end position="326"/>
    </location>
</feature>
<organism evidence="3 4">
    <name type="scientific">Advenella incenata</name>
    <dbReference type="NCBI Taxonomy" id="267800"/>
    <lineage>
        <taxon>Bacteria</taxon>
        <taxon>Pseudomonadati</taxon>
        <taxon>Pseudomonadota</taxon>
        <taxon>Betaproteobacteria</taxon>
        <taxon>Burkholderiales</taxon>
        <taxon>Alcaligenaceae</taxon>
    </lineage>
</organism>
<dbReference type="PANTHER" id="PTHR42928">
    <property type="entry name" value="TRICARBOXYLATE-BINDING PROTEIN"/>
    <property type="match status" value="1"/>
</dbReference>
<evidence type="ECO:0000313" key="3">
    <source>
        <dbReference type="EMBL" id="RZT98797.1"/>
    </source>
</evidence>
<comment type="caution">
    <text evidence="3">The sequence shown here is derived from an EMBL/GenBank/DDBJ whole genome shotgun (WGS) entry which is preliminary data.</text>
</comment>
<feature type="signal peptide" evidence="2">
    <location>
        <begin position="1"/>
        <end position="23"/>
    </location>
</feature>
<dbReference type="CDD" id="cd13578">
    <property type="entry name" value="PBP2_Bug27"/>
    <property type="match status" value="1"/>
</dbReference>
<evidence type="ECO:0000256" key="1">
    <source>
        <dbReference type="ARBA" id="ARBA00006987"/>
    </source>
</evidence>
<proteinExistence type="inferred from homology"/>
<dbReference type="OrthoDB" id="8678477at2"/>
<sequence length="326" mass="34969">MHKLLMKLILTGLTTLWGHAVVAAESAADSYPAHPIKFVVGYPPGGASDIVSRLVAADLQRRLGQPVVVENRPGAGGNIATEAVLREKADGYTILLGTIAHATNMSVYKNLKYDTLRDFKPVIQFSAAPSVLVVNAKSPIKTVDDIVKQAGEKPNEMTFGSTGVGGSPHLAGELFRMKTNIDIRHVPYKGAGPVLNDLMGGFIDMSFMTIPGAISQIQAGALRPIAIASDTRSALLPDTPTLAESGVKDFLVSSWNGLLVRKDTPPAIVEKLNREINEILKQPKLVKQIEIEGSAPVGGTSEDFEKFIQSEITRWAEVVKQANVTL</sequence>
<protein>
    <submittedName>
        <fullName evidence="3">Tripartite-type tricarboxylate transporter receptor subunit TctC</fullName>
    </submittedName>
</protein>
<dbReference type="PANTHER" id="PTHR42928:SF5">
    <property type="entry name" value="BLR1237 PROTEIN"/>
    <property type="match status" value="1"/>
</dbReference>
<dbReference type="Gene3D" id="3.40.190.10">
    <property type="entry name" value="Periplasmic binding protein-like II"/>
    <property type="match status" value="1"/>
</dbReference>
<dbReference type="EMBL" id="SHKO01000001">
    <property type="protein sequence ID" value="RZT98797.1"/>
    <property type="molecule type" value="Genomic_DNA"/>
</dbReference>
<accession>A0A4Q7VRD9</accession>
<reference evidence="3 4" key="1">
    <citation type="submission" date="2019-02" db="EMBL/GenBank/DDBJ databases">
        <title>Genomic Encyclopedia of Type Strains, Phase IV (KMG-IV): sequencing the most valuable type-strain genomes for metagenomic binning, comparative biology and taxonomic classification.</title>
        <authorList>
            <person name="Goeker M."/>
        </authorList>
    </citation>
    <scope>NUCLEOTIDE SEQUENCE [LARGE SCALE GENOMIC DNA]</scope>
    <source>
        <strain evidence="3 4">DSM 23814</strain>
    </source>
</reference>
<dbReference type="InterPro" id="IPR042100">
    <property type="entry name" value="Bug_dom1"/>
</dbReference>
<keyword evidence="2" id="KW-0732">Signal</keyword>
<gene>
    <name evidence="3" type="ORF">EV681_0575</name>
</gene>
<dbReference type="AlphaFoldDB" id="A0A4Q7VRD9"/>
<dbReference type="InterPro" id="IPR005064">
    <property type="entry name" value="BUG"/>
</dbReference>
<dbReference type="Proteomes" id="UP000293398">
    <property type="component" value="Unassembled WGS sequence"/>
</dbReference>
<comment type="similarity">
    <text evidence="1">Belongs to the UPF0065 (bug) family.</text>
</comment>
<dbReference type="RefSeq" id="WP_128393831.1">
    <property type="nucleotide sequence ID" value="NZ_SHKO01000001.1"/>
</dbReference>
<keyword evidence="4" id="KW-1185">Reference proteome</keyword>
<keyword evidence="3" id="KW-0675">Receptor</keyword>
<evidence type="ECO:0000256" key="2">
    <source>
        <dbReference type="SAM" id="SignalP"/>
    </source>
</evidence>
<evidence type="ECO:0000313" key="4">
    <source>
        <dbReference type="Proteomes" id="UP000293398"/>
    </source>
</evidence>
<dbReference type="PIRSF" id="PIRSF017082">
    <property type="entry name" value="YflP"/>
    <property type="match status" value="1"/>
</dbReference>
<dbReference type="SUPFAM" id="SSF53850">
    <property type="entry name" value="Periplasmic binding protein-like II"/>
    <property type="match status" value="1"/>
</dbReference>